<dbReference type="Proteomes" id="UP000325945">
    <property type="component" value="Unassembled WGS sequence"/>
</dbReference>
<dbReference type="EMBL" id="ML741832">
    <property type="protein sequence ID" value="KAE8323288.1"/>
    <property type="molecule type" value="Genomic_DNA"/>
</dbReference>
<sequence>MPSSLCLRLLFLLILAFLFCSLNILYCLSSTHTHPICSLFTFHKSDFICLDRMIMFLDDEAGA</sequence>
<gene>
    <name evidence="1" type="ORF">BDV39DRAFT_182530</name>
</gene>
<dbReference type="AlphaFoldDB" id="A0A5N6WRR4"/>
<keyword evidence="2" id="KW-1185">Reference proteome</keyword>
<evidence type="ECO:0000313" key="1">
    <source>
        <dbReference type="EMBL" id="KAE8323288.1"/>
    </source>
</evidence>
<reference evidence="2" key="1">
    <citation type="submission" date="2019-04" db="EMBL/GenBank/DDBJ databases">
        <title>Friends and foes A comparative genomics studyof 23 Aspergillus species from section Flavi.</title>
        <authorList>
            <consortium name="DOE Joint Genome Institute"/>
            <person name="Kjaerbolling I."/>
            <person name="Vesth T."/>
            <person name="Frisvad J.C."/>
            <person name="Nybo J.L."/>
            <person name="Theobald S."/>
            <person name="Kildgaard S."/>
            <person name="Isbrandt T."/>
            <person name="Kuo A."/>
            <person name="Sato A."/>
            <person name="Lyhne E.K."/>
            <person name="Kogle M.E."/>
            <person name="Wiebenga A."/>
            <person name="Kun R.S."/>
            <person name="Lubbers R.J."/>
            <person name="Makela M.R."/>
            <person name="Barry K."/>
            <person name="Chovatia M."/>
            <person name="Clum A."/>
            <person name="Daum C."/>
            <person name="Haridas S."/>
            <person name="He G."/>
            <person name="LaButti K."/>
            <person name="Lipzen A."/>
            <person name="Mondo S."/>
            <person name="Riley R."/>
            <person name="Salamov A."/>
            <person name="Simmons B.A."/>
            <person name="Magnuson J.K."/>
            <person name="Henrissat B."/>
            <person name="Mortensen U.H."/>
            <person name="Larsen T.O."/>
            <person name="Devries R.P."/>
            <person name="Grigoriev I.V."/>
            <person name="Machida M."/>
            <person name="Baker S.E."/>
            <person name="Andersen M.R."/>
        </authorList>
    </citation>
    <scope>NUCLEOTIDE SEQUENCE [LARGE SCALE GENOMIC DNA]</scope>
    <source>
        <strain evidence="2">CBS 130017</strain>
    </source>
</reference>
<proteinExistence type="predicted"/>
<accession>A0A5N6WRR4</accession>
<organism evidence="1 2">
    <name type="scientific">Aspergillus sergii</name>
    <dbReference type="NCBI Taxonomy" id="1034303"/>
    <lineage>
        <taxon>Eukaryota</taxon>
        <taxon>Fungi</taxon>
        <taxon>Dikarya</taxon>
        <taxon>Ascomycota</taxon>
        <taxon>Pezizomycotina</taxon>
        <taxon>Eurotiomycetes</taxon>
        <taxon>Eurotiomycetidae</taxon>
        <taxon>Eurotiales</taxon>
        <taxon>Aspergillaceae</taxon>
        <taxon>Aspergillus</taxon>
        <taxon>Aspergillus subgen. Circumdati</taxon>
    </lineage>
</organism>
<protein>
    <submittedName>
        <fullName evidence="1">Uncharacterized protein</fullName>
    </submittedName>
</protein>
<name>A0A5N6WRR4_9EURO</name>
<evidence type="ECO:0000313" key="2">
    <source>
        <dbReference type="Proteomes" id="UP000325945"/>
    </source>
</evidence>